<evidence type="ECO:0000313" key="2">
    <source>
        <dbReference type="EMBL" id="BAF11879.1"/>
    </source>
</evidence>
<sequence length="106" mass="12474">EKSDVQSTLEMELDRRSNDWSVKLAEFQSEEQRLRERVRELAEQNVSFQREVTLLESNRIDVSNKITSLELQNKQLNDELQKVKKEHDTLLKSSVELNDNLTKTAE</sequence>
<dbReference type="PANTHER" id="PTHR47491">
    <property type="entry name" value="CAP-GLY DOMAIN LINKER"/>
    <property type="match status" value="1"/>
</dbReference>
<evidence type="ECO:0000313" key="3">
    <source>
        <dbReference type="Proteomes" id="UP000000763"/>
    </source>
</evidence>
<keyword evidence="1" id="KW-0175">Coiled coil</keyword>
<feature type="coiled-coil region" evidence="1">
    <location>
        <begin position="24"/>
        <end position="93"/>
    </location>
</feature>
<evidence type="ECO:0000256" key="1">
    <source>
        <dbReference type="SAM" id="Coils"/>
    </source>
</evidence>
<proteinExistence type="predicted"/>
<dbReference type="AlphaFoldDB" id="A0A0P0VXQ5"/>
<gene>
    <name evidence="2" type="ordered locus">Os03g0322000</name>
</gene>
<feature type="non-terminal residue" evidence="2">
    <location>
        <position position="106"/>
    </location>
</feature>
<dbReference type="KEGG" id="dosa:Os03g0322000"/>
<dbReference type="Gramene" id="Os03t0322000-00">
    <property type="protein sequence ID" value="Os03t0322000-00"/>
    <property type="gene ID" value="Os03g0322000"/>
</dbReference>
<feature type="non-terminal residue" evidence="2">
    <location>
        <position position="1"/>
    </location>
</feature>
<reference evidence="3" key="2">
    <citation type="journal article" date="2008" name="Nucleic Acids Res.">
        <title>The rice annotation project database (RAP-DB): 2008 update.</title>
        <authorList>
            <consortium name="The rice annotation project (RAP)"/>
        </authorList>
    </citation>
    <scope>GENOME REANNOTATION</scope>
    <source>
        <strain evidence="3">cv. Nipponbare</strain>
    </source>
</reference>
<organism evidence="2 3">
    <name type="scientific">Oryza sativa subsp. japonica</name>
    <name type="common">Rice</name>
    <dbReference type="NCBI Taxonomy" id="39947"/>
    <lineage>
        <taxon>Eukaryota</taxon>
        <taxon>Viridiplantae</taxon>
        <taxon>Streptophyta</taxon>
        <taxon>Embryophyta</taxon>
        <taxon>Tracheophyta</taxon>
        <taxon>Spermatophyta</taxon>
        <taxon>Magnoliopsida</taxon>
        <taxon>Liliopsida</taxon>
        <taxon>Poales</taxon>
        <taxon>Poaceae</taxon>
        <taxon>BOP clade</taxon>
        <taxon>Oryzoideae</taxon>
        <taxon>Oryzeae</taxon>
        <taxon>Oryzinae</taxon>
        <taxon>Oryza</taxon>
        <taxon>Oryza sativa</taxon>
    </lineage>
</organism>
<dbReference type="PANTHER" id="PTHR47491:SF5">
    <property type="entry name" value="CAP-GLY DOMAIN LINKER"/>
    <property type="match status" value="1"/>
</dbReference>
<name>A0A0P0VXQ5_ORYSJ</name>
<dbReference type="Proteomes" id="UP000000763">
    <property type="component" value="Chromosome 3"/>
</dbReference>
<reference evidence="2 3" key="1">
    <citation type="journal article" date="2005" name="Nature">
        <title>The map-based sequence of the rice genome.</title>
        <authorList>
            <consortium name="International rice genome sequencing project (IRGSP)"/>
            <person name="Matsumoto T."/>
            <person name="Wu J."/>
            <person name="Kanamori H."/>
            <person name="Katayose Y."/>
            <person name="Fujisawa M."/>
            <person name="Namiki N."/>
            <person name="Mizuno H."/>
            <person name="Yamamoto K."/>
            <person name="Antonio B.A."/>
            <person name="Baba T."/>
            <person name="Sakata K."/>
            <person name="Nagamura Y."/>
            <person name="Aoki H."/>
            <person name="Arikawa K."/>
            <person name="Arita K."/>
            <person name="Bito T."/>
            <person name="Chiden Y."/>
            <person name="Fujitsuka N."/>
            <person name="Fukunaka R."/>
            <person name="Hamada M."/>
            <person name="Harada C."/>
            <person name="Hayashi A."/>
            <person name="Hijishita S."/>
            <person name="Honda M."/>
            <person name="Hosokawa S."/>
            <person name="Ichikawa Y."/>
            <person name="Idonuma A."/>
            <person name="Iijima M."/>
            <person name="Ikeda M."/>
            <person name="Ikeno M."/>
            <person name="Ito K."/>
            <person name="Ito S."/>
            <person name="Ito T."/>
            <person name="Ito Y."/>
            <person name="Ito Y."/>
            <person name="Iwabuchi A."/>
            <person name="Kamiya K."/>
            <person name="Karasawa W."/>
            <person name="Kurita K."/>
            <person name="Katagiri S."/>
            <person name="Kikuta A."/>
            <person name="Kobayashi H."/>
            <person name="Kobayashi N."/>
            <person name="Machita K."/>
            <person name="Maehara T."/>
            <person name="Masukawa M."/>
            <person name="Mizubayashi T."/>
            <person name="Mukai Y."/>
            <person name="Nagasaki H."/>
            <person name="Nagata Y."/>
            <person name="Naito S."/>
            <person name="Nakashima M."/>
            <person name="Nakama Y."/>
            <person name="Nakamichi Y."/>
            <person name="Nakamura M."/>
            <person name="Meguro A."/>
            <person name="Negishi M."/>
            <person name="Ohta I."/>
            <person name="Ohta T."/>
            <person name="Okamoto M."/>
            <person name="Ono N."/>
            <person name="Saji S."/>
            <person name="Sakaguchi M."/>
            <person name="Sakai K."/>
            <person name="Shibata M."/>
            <person name="Shimokawa T."/>
            <person name="Song J."/>
            <person name="Takazaki Y."/>
            <person name="Terasawa K."/>
            <person name="Tsugane M."/>
            <person name="Tsuji K."/>
            <person name="Ueda S."/>
            <person name="Waki K."/>
            <person name="Yamagata H."/>
            <person name="Yamamoto M."/>
            <person name="Yamamoto S."/>
            <person name="Yamane H."/>
            <person name="Yoshiki S."/>
            <person name="Yoshihara R."/>
            <person name="Yukawa K."/>
            <person name="Zhong H."/>
            <person name="Yano M."/>
            <person name="Yuan Q."/>
            <person name="Ouyang S."/>
            <person name="Liu J."/>
            <person name="Jones K.M."/>
            <person name="Gansberger K."/>
            <person name="Moffat K."/>
            <person name="Hill J."/>
            <person name="Bera J."/>
            <person name="Fadrosh D."/>
            <person name="Jin S."/>
            <person name="Johri S."/>
            <person name="Kim M."/>
            <person name="Overton L."/>
            <person name="Reardon M."/>
            <person name="Tsitrin T."/>
            <person name="Vuong H."/>
            <person name="Weaver B."/>
            <person name="Ciecko A."/>
            <person name="Tallon L."/>
            <person name="Jackson J."/>
            <person name="Pai G."/>
            <person name="Aken S.V."/>
            <person name="Utterback T."/>
            <person name="Reidmuller S."/>
            <person name="Feldblyum T."/>
            <person name="Hsiao J."/>
            <person name="Zismann V."/>
            <person name="Iobst S."/>
            <person name="de Vazeille A.R."/>
            <person name="Buell C.R."/>
            <person name="Ying K."/>
            <person name="Li Y."/>
            <person name="Lu T."/>
            <person name="Huang Y."/>
            <person name="Zhao Q."/>
            <person name="Feng Q."/>
            <person name="Zhang L."/>
            <person name="Zhu J."/>
            <person name="Weng Q."/>
            <person name="Mu J."/>
            <person name="Lu Y."/>
            <person name="Fan D."/>
            <person name="Liu Y."/>
            <person name="Guan J."/>
            <person name="Zhang Y."/>
            <person name="Yu S."/>
            <person name="Liu X."/>
            <person name="Zhang Y."/>
            <person name="Hong G."/>
            <person name="Han B."/>
            <person name="Choisne N."/>
            <person name="Demange N."/>
            <person name="Orjeda G."/>
            <person name="Samain S."/>
            <person name="Cattolico L."/>
            <person name="Pelletier E."/>
            <person name="Couloux A."/>
            <person name="Segurens B."/>
            <person name="Wincker P."/>
            <person name="D'Hont A."/>
            <person name="Scarpelli C."/>
            <person name="Weissenbach J."/>
            <person name="Salanoubat M."/>
            <person name="Quetier F."/>
            <person name="Yu Y."/>
            <person name="Kim H.R."/>
            <person name="Rambo T."/>
            <person name="Currie J."/>
            <person name="Collura K."/>
            <person name="Luo M."/>
            <person name="Yang T."/>
            <person name="Ammiraju J.S.S."/>
            <person name="Engler F."/>
            <person name="Soderlund C."/>
            <person name="Wing R.A."/>
            <person name="Palmer L.E."/>
            <person name="de la Bastide M."/>
            <person name="Spiegel L."/>
            <person name="Nascimento L."/>
            <person name="Zutavern T."/>
            <person name="O'Shaughnessy A."/>
            <person name="Dike S."/>
            <person name="Dedhia N."/>
            <person name="Preston R."/>
            <person name="Balija V."/>
            <person name="McCombie W.R."/>
            <person name="Chow T."/>
            <person name="Chen H."/>
            <person name="Chung M."/>
            <person name="Chen C."/>
            <person name="Shaw J."/>
            <person name="Wu H."/>
            <person name="Hsiao K."/>
            <person name="Chao Y."/>
            <person name="Chu M."/>
            <person name="Cheng C."/>
            <person name="Hour A."/>
            <person name="Lee P."/>
            <person name="Lin S."/>
            <person name="Lin Y."/>
            <person name="Liou J."/>
            <person name="Liu S."/>
            <person name="Hsing Y."/>
            <person name="Raghuvanshi S."/>
            <person name="Mohanty A."/>
            <person name="Bharti A.K."/>
            <person name="Gaur A."/>
            <person name="Gupta V."/>
            <person name="Kumar D."/>
            <person name="Ravi V."/>
            <person name="Vij S."/>
            <person name="Kapur A."/>
            <person name="Khurana P."/>
            <person name="Khurana P."/>
            <person name="Khurana J.P."/>
            <person name="Tyagi A.K."/>
            <person name="Gaikwad K."/>
            <person name="Singh A."/>
            <person name="Dalal V."/>
            <person name="Srivastava S."/>
            <person name="Dixit A."/>
            <person name="Pal A.K."/>
            <person name="Ghazi I.A."/>
            <person name="Yadav M."/>
            <person name="Pandit A."/>
            <person name="Bhargava A."/>
            <person name="Sureshbabu K."/>
            <person name="Batra K."/>
            <person name="Sharma T.R."/>
            <person name="Mohapatra T."/>
            <person name="Singh N.K."/>
            <person name="Messing J."/>
            <person name="Nelson A.B."/>
            <person name="Fuks G."/>
            <person name="Kavchok S."/>
            <person name="Keizer G."/>
            <person name="Linton E."/>
            <person name="Llaca V."/>
            <person name="Song R."/>
            <person name="Tanyolac B."/>
            <person name="Young S."/>
            <person name="Ho-Il K."/>
            <person name="Hahn J.H."/>
            <person name="Sangsakoo G."/>
            <person name="Vanavichit A."/>
            <person name="de Mattos Luiz.A.T."/>
            <person name="Zimmer P.D."/>
            <person name="Malone G."/>
            <person name="Dellagostin O."/>
            <person name="de Oliveira A.C."/>
            <person name="Bevan M."/>
            <person name="Bancroft I."/>
            <person name="Minx P."/>
            <person name="Cordum H."/>
            <person name="Wilson R."/>
            <person name="Cheng Z."/>
            <person name="Jin W."/>
            <person name="Jiang J."/>
            <person name="Leong S.A."/>
            <person name="Iwama H."/>
            <person name="Gojobori T."/>
            <person name="Itoh T."/>
            <person name="Niimura Y."/>
            <person name="Fujii Y."/>
            <person name="Habara T."/>
            <person name="Sakai H."/>
            <person name="Sato Y."/>
            <person name="Wilson G."/>
            <person name="Kumar K."/>
            <person name="McCouch S."/>
            <person name="Juretic N."/>
            <person name="Hoen D."/>
            <person name="Wright S."/>
            <person name="Bruskiewich R."/>
            <person name="Bureau T."/>
            <person name="Miyao A."/>
            <person name="Hirochika H."/>
            <person name="Nishikawa T."/>
            <person name="Kadowaki K."/>
            <person name="Sugiura M."/>
            <person name="Burr B."/>
            <person name="Sasaki T."/>
        </authorList>
    </citation>
    <scope>NUCLEOTIDE SEQUENCE [LARGE SCALE GENOMIC DNA]</scope>
    <source>
        <strain evidence="3">cv. Nipponbare</strain>
    </source>
</reference>
<dbReference type="SMR" id="A0A0P0VXQ5"/>
<dbReference type="EMBL" id="AP008209">
    <property type="protein sequence ID" value="BAF11879.1"/>
    <property type="molecule type" value="Genomic_DNA"/>
</dbReference>
<protein>
    <submittedName>
        <fullName evidence="2">Os03g0322000 protein</fullName>
    </submittedName>
</protein>
<accession>A0A0P0VXQ5</accession>